<accession>A0AAJ4ZCQ4</accession>
<evidence type="ECO:0000313" key="2">
    <source>
        <dbReference type="Proteomes" id="UP000254589"/>
    </source>
</evidence>
<reference evidence="1 2" key="1">
    <citation type="submission" date="2018-06" db="EMBL/GenBank/DDBJ databases">
        <authorList>
            <consortium name="Pathogen Informatics"/>
            <person name="Doyle S."/>
        </authorList>
    </citation>
    <scope>NUCLEOTIDE SEQUENCE [LARGE SCALE GENOMIC DNA]</scope>
    <source>
        <strain evidence="1 2">NCTC13159</strain>
    </source>
</reference>
<gene>
    <name evidence="1" type="ORF">NCTC13159_02381</name>
</gene>
<dbReference type="AlphaFoldDB" id="A0AAJ4ZCQ4"/>
<comment type="caution">
    <text evidence="1">The sequence shown here is derived from an EMBL/GenBank/DDBJ whole genome shotgun (WGS) entry which is preliminary data.</text>
</comment>
<protein>
    <submittedName>
        <fullName evidence="1">Uncharacterized protein</fullName>
    </submittedName>
</protein>
<organism evidence="1 2">
    <name type="scientific">Pandoraea pulmonicola</name>
    <dbReference type="NCBI Taxonomy" id="93221"/>
    <lineage>
        <taxon>Bacteria</taxon>
        <taxon>Pseudomonadati</taxon>
        <taxon>Pseudomonadota</taxon>
        <taxon>Betaproteobacteria</taxon>
        <taxon>Burkholderiales</taxon>
        <taxon>Burkholderiaceae</taxon>
        <taxon>Pandoraea</taxon>
    </lineage>
</organism>
<dbReference type="EMBL" id="UGSJ01000001">
    <property type="protein sequence ID" value="SUA90894.1"/>
    <property type="molecule type" value="Genomic_DNA"/>
</dbReference>
<name>A0AAJ4ZCQ4_PANPU</name>
<sequence>MVNVGKEMARLKVGTEGSILEEFDFQNLVELGKKDMGWLRISCEILEEYELLR</sequence>
<dbReference type="Proteomes" id="UP000254589">
    <property type="component" value="Unassembled WGS sequence"/>
</dbReference>
<evidence type="ECO:0000313" key="1">
    <source>
        <dbReference type="EMBL" id="SUA90894.1"/>
    </source>
</evidence>
<proteinExistence type="predicted"/>